<accession>A0A0S3RZ38</accession>
<gene>
    <name evidence="1" type="primary">Vigan.04G344900</name>
    <name evidence="1" type="ORF">VIGAN_04344900</name>
</gene>
<name>A0A0S3RZ38_PHAAN</name>
<dbReference type="Proteomes" id="UP000291084">
    <property type="component" value="Chromosome 4"/>
</dbReference>
<dbReference type="EMBL" id="AP015037">
    <property type="protein sequence ID" value="BAT85854.1"/>
    <property type="molecule type" value="Genomic_DNA"/>
</dbReference>
<evidence type="ECO:0000313" key="2">
    <source>
        <dbReference type="Proteomes" id="UP000291084"/>
    </source>
</evidence>
<reference evidence="1 2" key="1">
    <citation type="journal article" date="2015" name="Sci. Rep.">
        <title>The power of single molecule real-time sequencing technology in the de novo assembly of a eukaryotic genome.</title>
        <authorList>
            <person name="Sakai H."/>
            <person name="Naito K."/>
            <person name="Ogiso-Tanaka E."/>
            <person name="Takahashi Y."/>
            <person name="Iseki K."/>
            <person name="Muto C."/>
            <person name="Satou K."/>
            <person name="Teruya K."/>
            <person name="Shiroma A."/>
            <person name="Shimoji M."/>
            <person name="Hirano T."/>
            <person name="Itoh T."/>
            <person name="Kaga A."/>
            <person name="Tomooka N."/>
        </authorList>
    </citation>
    <scope>NUCLEOTIDE SEQUENCE [LARGE SCALE GENOMIC DNA]</scope>
    <source>
        <strain evidence="2">cv. Shumari</strain>
    </source>
</reference>
<proteinExistence type="predicted"/>
<sequence>MHSFDLEKSTRELELEPNAMIRRSVLCGPKRKARAQPFTVCLGKEGVAPSITTTTHHSLHLPISFLPSVIFNLCFIFLPNNHSLSLMFLYQCTSTTFH</sequence>
<protein>
    <submittedName>
        <fullName evidence="1">Uncharacterized protein</fullName>
    </submittedName>
</protein>
<keyword evidence="2" id="KW-1185">Reference proteome</keyword>
<evidence type="ECO:0000313" key="1">
    <source>
        <dbReference type="EMBL" id="BAT85854.1"/>
    </source>
</evidence>
<organism evidence="1 2">
    <name type="scientific">Vigna angularis var. angularis</name>
    <dbReference type="NCBI Taxonomy" id="157739"/>
    <lineage>
        <taxon>Eukaryota</taxon>
        <taxon>Viridiplantae</taxon>
        <taxon>Streptophyta</taxon>
        <taxon>Embryophyta</taxon>
        <taxon>Tracheophyta</taxon>
        <taxon>Spermatophyta</taxon>
        <taxon>Magnoliopsida</taxon>
        <taxon>eudicotyledons</taxon>
        <taxon>Gunneridae</taxon>
        <taxon>Pentapetalae</taxon>
        <taxon>rosids</taxon>
        <taxon>fabids</taxon>
        <taxon>Fabales</taxon>
        <taxon>Fabaceae</taxon>
        <taxon>Papilionoideae</taxon>
        <taxon>50 kb inversion clade</taxon>
        <taxon>NPAAA clade</taxon>
        <taxon>indigoferoid/millettioid clade</taxon>
        <taxon>Phaseoleae</taxon>
        <taxon>Vigna</taxon>
    </lineage>
</organism>
<dbReference type="AlphaFoldDB" id="A0A0S3RZ38"/>